<dbReference type="AlphaFoldDB" id="A0A1C3NTS0"/>
<evidence type="ECO:0008006" key="3">
    <source>
        <dbReference type="Google" id="ProtNLM"/>
    </source>
</evidence>
<evidence type="ECO:0000313" key="2">
    <source>
        <dbReference type="Proteomes" id="UP000199013"/>
    </source>
</evidence>
<keyword evidence="2" id="KW-1185">Reference proteome</keyword>
<dbReference type="EMBL" id="FLUV01000208">
    <property type="protein sequence ID" value="SBW18118.1"/>
    <property type="molecule type" value="Genomic_DNA"/>
</dbReference>
<protein>
    <recommendedName>
        <fullName evidence="3">Transposase</fullName>
    </recommendedName>
</protein>
<proteinExistence type="predicted"/>
<reference evidence="2" key="1">
    <citation type="submission" date="2016-02" db="EMBL/GenBank/DDBJ databases">
        <authorList>
            <person name="Wibberg D."/>
        </authorList>
    </citation>
    <scope>NUCLEOTIDE SEQUENCE [LARGE SCALE GENOMIC DNA]</scope>
</reference>
<organism evidence="1 2">
    <name type="scientific">Candidatus Protofrankia californiensis</name>
    <dbReference type="NCBI Taxonomy" id="1839754"/>
    <lineage>
        <taxon>Bacteria</taxon>
        <taxon>Bacillati</taxon>
        <taxon>Actinomycetota</taxon>
        <taxon>Actinomycetes</taxon>
        <taxon>Frankiales</taxon>
        <taxon>Frankiaceae</taxon>
        <taxon>Protofrankia</taxon>
    </lineage>
</organism>
<evidence type="ECO:0000313" key="1">
    <source>
        <dbReference type="EMBL" id="SBW18118.1"/>
    </source>
</evidence>
<name>A0A1C3NTS0_9ACTN</name>
<gene>
    <name evidence="1" type="ORF">FDG2_0528</name>
</gene>
<sequence>MIEECVDVPPGHRSRPLQFAGCRFPRKGSMLAVRWYLRYALSYRDAEERLPERGPVVDHVIVYQ</sequence>
<accession>A0A1C3NTS0</accession>
<dbReference type="Proteomes" id="UP000199013">
    <property type="component" value="Unassembled WGS sequence"/>
</dbReference>